<evidence type="ECO:0000313" key="1">
    <source>
        <dbReference type="EMBL" id="OAD53893.1"/>
    </source>
</evidence>
<reference evidence="1 2" key="1">
    <citation type="submission" date="2015-07" db="EMBL/GenBank/DDBJ databases">
        <title>The genome of Eufriesea mexicana.</title>
        <authorList>
            <person name="Pan H."/>
            <person name="Kapheim K."/>
        </authorList>
    </citation>
    <scope>NUCLEOTIDE SEQUENCE [LARGE SCALE GENOMIC DNA]</scope>
    <source>
        <strain evidence="1">0111107269</strain>
        <tissue evidence="1">Whole body</tissue>
    </source>
</reference>
<protein>
    <submittedName>
        <fullName evidence="1">Uncharacterized protein</fullName>
    </submittedName>
</protein>
<dbReference type="Proteomes" id="UP000250275">
    <property type="component" value="Unassembled WGS sequence"/>
</dbReference>
<dbReference type="EMBL" id="KQ765605">
    <property type="protein sequence ID" value="OAD53893.1"/>
    <property type="molecule type" value="Genomic_DNA"/>
</dbReference>
<dbReference type="AlphaFoldDB" id="A0A310SEW0"/>
<name>A0A310SEW0_9HYME</name>
<proteinExistence type="predicted"/>
<keyword evidence="2" id="KW-1185">Reference proteome</keyword>
<accession>A0A310SEW0</accession>
<gene>
    <name evidence="1" type="ORF">WN48_08867</name>
</gene>
<organism evidence="1 2">
    <name type="scientific">Eufriesea mexicana</name>
    <dbReference type="NCBI Taxonomy" id="516756"/>
    <lineage>
        <taxon>Eukaryota</taxon>
        <taxon>Metazoa</taxon>
        <taxon>Ecdysozoa</taxon>
        <taxon>Arthropoda</taxon>
        <taxon>Hexapoda</taxon>
        <taxon>Insecta</taxon>
        <taxon>Pterygota</taxon>
        <taxon>Neoptera</taxon>
        <taxon>Endopterygota</taxon>
        <taxon>Hymenoptera</taxon>
        <taxon>Apocrita</taxon>
        <taxon>Aculeata</taxon>
        <taxon>Apoidea</taxon>
        <taxon>Anthophila</taxon>
        <taxon>Apidae</taxon>
        <taxon>Eufriesea</taxon>
    </lineage>
</organism>
<sequence>MLASHVIFPAYRLYDESSQPAFASMDHANNLFKHAYVFVYVHKCAPMNMCEFFWIRGRYYAASIKPCSK</sequence>
<evidence type="ECO:0000313" key="2">
    <source>
        <dbReference type="Proteomes" id="UP000250275"/>
    </source>
</evidence>